<evidence type="ECO:0000259" key="2">
    <source>
        <dbReference type="SMART" id="SM00382"/>
    </source>
</evidence>
<dbReference type="InterPro" id="IPR027417">
    <property type="entry name" value="P-loop_NTPase"/>
</dbReference>
<evidence type="ECO:0000313" key="3">
    <source>
        <dbReference type="EMBL" id="TWT61877.1"/>
    </source>
</evidence>
<dbReference type="GO" id="GO:0016887">
    <property type="term" value="F:ATP hydrolysis activity"/>
    <property type="evidence" value="ECO:0007669"/>
    <property type="project" value="InterPro"/>
</dbReference>
<feature type="region of interest" description="Disordered" evidence="1">
    <location>
        <begin position="571"/>
        <end position="604"/>
    </location>
</feature>
<dbReference type="RefSeq" id="WP_146503814.1">
    <property type="nucleotide sequence ID" value="NZ_SJPG01000001.1"/>
</dbReference>
<dbReference type="SUPFAM" id="SSF52540">
    <property type="entry name" value="P-loop containing nucleoside triphosphate hydrolases"/>
    <property type="match status" value="1"/>
</dbReference>
<feature type="domain" description="AAA+ ATPase" evidence="2">
    <location>
        <begin position="42"/>
        <end position="185"/>
    </location>
</feature>
<gene>
    <name evidence="3" type="ORF">Pan54_26140</name>
</gene>
<evidence type="ECO:0000313" key="4">
    <source>
        <dbReference type="Proteomes" id="UP000316095"/>
    </source>
</evidence>
<keyword evidence="4" id="KW-1185">Reference proteome</keyword>
<accession>A0A5C5XFP3</accession>
<dbReference type="Pfam" id="PF13401">
    <property type="entry name" value="AAA_22"/>
    <property type="match status" value="1"/>
</dbReference>
<dbReference type="OrthoDB" id="227226at2"/>
<sequence>MYETHFQLQDRPFSAAPDSRFVFQSKTFSHAIETLERTARQGVGIGMLTGAAGIGKTLLCKTLAEKLADDPLPVLLLNASFPTRSSLLQAILFELRRPYRKMTEQELRLELVAHGRDLCMYRTGVVLIVDEAHLLGEHVLEELRSLTNFIHHSRPIFRIILSGQPALEDILTRRSLEAINHKLEAHVCLDSLTKQESLEYLMTRVKQCGGDLLKIFEEAALETAIYAADGSPRCLNQLCDHACSLAFHSNSSTVTDQIVRSALSDLQKLPLHWNIPPLVESVSEESNSENELHSDTIEWGSDEELLQESDTEMLESPVEHLEDETFFDEEACSIEIGAAPIETPPEPHVSVGIETGVETNTVEVAENNAETEAEIEALDDSESELESSVLEAAEEPDLTREDISMESEIEDDFNSAFDDIDNELALLELDLSRELYSKIEHESVPEESAMIPEAEVVAPSEENVTDDDAGDDAGDDESFAQIELNETPETDSIEVAAEAVLTEELDEQVIEAEAILDRYAAMDARRLGQLDELESILREEQGLCEEDELETRIGQSVLNMCTDVSSELGYHDEDYVPHPEDVFGGPIDSKTARHDIVEPDYDVE</sequence>
<proteinExistence type="predicted"/>
<dbReference type="PANTHER" id="PTHR35894">
    <property type="entry name" value="GENERAL SECRETION PATHWAY PROTEIN A-RELATED"/>
    <property type="match status" value="1"/>
</dbReference>
<dbReference type="SMART" id="SM00382">
    <property type="entry name" value="AAA"/>
    <property type="match status" value="1"/>
</dbReference>
<dbReference type="PANTHER" id="PTHR35894:SF1">
    <property type="entry name" value="PHOSPHORIBULOKINASE _ URIDINE KINASE FAMILY"/>
    <property type="match status" value="1"/>
</dbReference>
<dbReference type="Gene3D" id="3.40.50.300">
    <property type="entry name" value="P-loop containing nucleotide triphosphate hydrolases"/>
    <property type="match status" value="1"/>
</dbReference>
<protein>
    <recommendedName>
        <fullName evidence="2">AAA+ ATPase domain-containing protein</fullName>
    </recommendedName>
</protein>
<comment type="caution">
    <text evidence="3">The sequence shown here is derived from an EMBL/GenBank/DDBJ whole genome shotgun (WGS) entry which is preliminary data.</text>
</comment>
<dbReference type="AlphaFoldDB" id="A0A5C5XFP3"/>
<name>A0A5C5XFP3_9PLAN</name>
<dbReference type="InterPro" id="IPR049945">
    <property type="entry name" value="AAA_22"/>
</dbReference>
<dbReference type="Proteomes" id="UP000316095">
    <property type="component" value="Unassembled WGS sequence"/>
</dbReference>
<reference evidence="3 4" key="1">
    <citation type="submission" date="2019-02" db="EMBL/GenBank/DDBJ databases">
        <title>Deep-cultivation of Planctomycetes and their phenomic and genomic characterization uncovers novel biology.</title>
        <authorList>
            <person name="Wiegand S."/>
            <person name="Jogler M."/>
            <person name="Boedeker C."/>
            <person name="Pinto D."/>
            <person name="Vollmers J."/>
            <person name="Rivas-Marin E."/>
            <person name="Kohn T."/>
            <person name="Peeters S.H."/>
            <person name="Heuer A."/>
            <person name="Rast P."/>
            <person name="Oberbeckmann S."/>
            <person name="Bunk B."/>
            <person name="Jeske O."/>
            <person name="Meyerdierks A."/>
            <person name="Storesund J.E."/>
            <person name="Kallscheuer N."/>
            <person name="Luecker S."/>
            <person name="Lage O.M."/>
            <person name="Pohl T."/>
            <person name="Merkel B.J."/>
            <person name="Hornburger P."/>
            <person name="Mueller R.-W."/>
            <person name="Bruemmer F."/>
            <person name="Labrenz M."/>
            <person name="Spormann A.M."/>
            <person name="Op Den Camp H."/>
            <person name="Overmann J."/>
            <person name="Amann R."/>
            <person name="Jetten M.S.M."/>
            <person name="Mascher T."/>
            <person name="Medema M.H."/>
            <person name="Devos D.P."/>
            <person name="Kaster A.-K."/>
            <person name="Ovreas L."/>
            <person name="Rohde M."/>
            <person name="Galperin M.Y."/>
            <person name="Jogler C."/>
        </authorList>
    </citation>
    <scope>NUCLEOTIDE SEQUENCE [LARGE SCALE GENOMIC DNA]</scope>
    <source>
        <strain evidence="3 4">Pan54</strain>
    </source>
</reference>
<evidence type="ECO:0000256" key="1">
    <source>
        <dbReference type="SAM" id="MobiDB-lite"/>
    </source>
</evidence>
<feature type="compositionally biased region" description="Basic and acidic residues" evidence="1">
    <location>
        <begin position="571"/>
        <end position="581"/>
    </location>
</feature>
<dbReference type="InterPro" id="IPR003593">
    <property type="entry name" value="AAA+_ATPase"/>
</dbReference>
<dbReference type="EMBL" id="SJPG01000001">
    <property type="protein sequence ID" value="TWT61877.1"/>
    <property type="molecule type" value="Genomic_DNA"/>
</dbReference>
<organism evidence="3 4">
    <name type="scientific">Rubinisphaera italica</name>
    <dbReference type="NCBI Taxonomy" id="2527969"/>
    <lineage>
        <taxon>Bacteria</taxon>
        <taxon>Pseudomonadati</taxon>
        <taxon>Planctomycetota</taxon>
        <taxon>Planctomycetia</taxon>
        <taxon>Planctomycetales</taxon>
        <taxon>Planctomycetaceae</taxon>
        <taxon>Rubinisphaera</taxon>
    </lineage>
</organism>
<dbReference type="InterPro" id="IPR052026">
    <property type="entry name" value="ExeA_AAA_ATPase_DNA-bind"/>
</dbReference>
<dbReference type="CDD" id="cd00009">
    <property type="entry name" value="AAA"/>
    <property type="match status" value="1"/>
</dbReference>